<feature type="transmembrane region" description="Helical" evidence="8">
    <location>
        <begin position="371"/>
        <end position="393"/>
    </location>
</feature>
<feature type="transmembrane region" description="Helical" evidence="8">
    <location>
        <begin position="255"/>
        <end position="275"/>
    </location>
</feature>
<evidence type="ECO:0000256" key="2">
    <source>
        <dbReference type="ARBA" id="ARBA00006236"/>
    </source>
</evidence>
<dbReference type="InterPro" id="IPR004812">
    <property type="entry name" value="Efflux_drug-R_Bcr/CmlA"/>
</dbReference>
<keyword evidence="6 8" id="KW-1133">Transmembrane helix</keyword>
<dbReference type="PROSITE" id="PS50850">
    <property type="entry name" value="MFS"/>
    <property type="match status" value="1"/>
</dbReference>
<dbReference type="EMBL" id="JACRUL010000056">
    <property type="protein sequence ID" value="MBC5845851.1"/>
    <property type="molecule type" value="Genomic_DNA"/>
</dbReference>
<proteinExistence type="inferred from homology"/>
<feature type="transmembrane region" description="Helical" evidence="8">
    <location>
        <begin position="104"/>
        <end position="125"/>
    </location>
</feature>
<evidence type="ECO:0000256" key="3">
    <source>
        <dbReference type="ARBA" id="ARBA00022448"/>
    </source>
</evidence>
<feature type="transmembrane region" description="Helical" evidence="8">
    <location>
        <begin position="308"/>
        <end position="329"/>
    </location>
</feature>
<evidence type="ECO:0000313" key="11">
    <source>
        <dbReference type="Proteomes" id="UP000641454"/>
    </source>
</evidence>
<dbReference type="PANTHER" id="PTHR23502">
    <property type="entry name" value="MAJOR FACILITATOR SUPERFAMILY"/>
    <property type="match status" value="1"/>
</dbReference>
<gene>
    <name evidence="10" type="ORF">H8R25_15615</name>
</gene>
<name>A0A923N1S2_9FLAO</name>
<dbReference type="Gene3D" id="1.20.1720.10">
    <property type="entry name" value="Multidrug resistance protein D"/>
    <property type="match status" value="1"/>
</dbReference>
<dbReference type="GO" id="GO:1990961">
    <property type="term" value="P:xenobiotic detoxification by transmembrane export across the plasma membrane"/>
    <property type="evidence" value="ECO:0007669"/>
    <property type="project" value="InterPro"/>
</dbReference>
<feature type="transmembrane region" description="Helical" evidence="8">
    <location>
        <begin position="51"/>
        <end position="67"/>
    </location>
</feature>
<dbReference type="CDD" id="cd17320">
    <property type="entry name" value="MFS_MdfA_MDR_like"/>
    <property type="match status" value="1"/>
</dbReference>
<evidence type="ECO:0000256" key="1">
    <source>
        <dbReference type="ARBA" id="ARBA00004651"/>
    </source>
</evidence>
<keyword evidence="11" id="KW-1185">Reference proteome</keyword>
<dbReference type="AlphaFoldDB" id="A0A923N1S2"/>
<feature type="domain" description="Major facilitator superfamily (MFS) profile" evidence="9">
    <location>
        <begin position="10"/>
        <end position="398"/>
    </location>
</feature>
<feature type="transmembrane region" description="Helical" evidence="8">
    <location>
        <begin position="12"/>
        <end position="31"/>
    </location>
</feature>
<evidence type="ECO:0000256" key="7">
    <source>
        <dbReference type="ARBA" id="ARBA00023136"/>
    </source>
</evidence>
<accession>A0A923N1S2</accession>
<dbReference type="Proteomes" id="UP000641454">
    <property type="component" value="Unassembled WGS sequence"/>
</dbReference>
<evidence type="ECO:0000313" key="10">
    <source>
        <dbReference type="EMBL" id="MBC5845851.1"/>
    </source>
</evidence>
<feature type="transmembrane region" description="Helical" evidence="8">
    <location>
        <begin position="217"/>
        <end position="235"/>
    </location>
</feature>
<keyword evidence="4" id="KW-1003">Cell membrane</keyword>
<organism evidence="10 11">
    <name type="scientific">Flavobacterium muglaense</name>
    <dbReference type="NCBI Taxonomy" id="2764716"/>
    <lineage>
        <taxon>Bacteria</taxon>
        <taxon>Pseudomonadati</taxon>
        <taxon>Bacteroidota</taxon>
        <taxon>Flavobacteriia</taxon>
        <taxon>Flavobacteriales</taxon>
        <taxon>Flavobacteriaceae</taxon>
        <taxon>Flavobacterium</taxon>
    </lineage>
</organism>
<dbReference type="Pfam" id="PF07690">
    <property type="entry name" value="MFS_1"/>
    <property type="match status" value="1"/>
</dbReference>
<keyword evidence="5 8" id="KW-0812">Transmembrane</keyword>
<reference evidence="10 11" key="1">
    <citation type="submission" date="2020-08" db="EMBL/GenBank/DDBJ databases">
        <title>Description of novel Flavobacterium F-392 isolate.</title>
        <authorList>
            <person name="Saticioglu I.B."/>
            <person name="Duman M."/>
            <person name="Altun S."/>
        </authorList>
    </citation>
    <scope>NUCLEOTIDE SEQUENCE [LARGE SCALE GENOMIC DNA]</scope>
    <source>
        <strain evidence="10 11">F-392</strain>
    </source>
</reference>
<dbReference type="InterPro" id="IPR011701">
    <property type="entry name" value="MFS"/>
</dbReference>
<protein>
    <submittedName>
        <fullName evidence="10">Multidrug effflux MFS transporter</fullName>
    </submittedName>
</protein>
<comment type="caution">
    <text evidence="10">The sequence shown here is derived from an EMBL/GenBank/DDBJ whole genome shotgun (WGS) entry which is preliminary data.</text>
</comment>
<dbReference type="NCBIfam" id="TIGR00710">
    <property type="entry name" value="efflux_Bcr_CflA"/>
    <property type="match status" value="1"/>
</dbReference>
<dbReference type="InterPro" id="IPR036259">
    <property type="entry name" value="MFS_trans_sf"/>
</dbReference>
<evidence type="ECO:0000256" key="4">
    <source>
        <dbReference type="ARBA" id="ARBA00022475"/>
    </source>
</evidence>
<keyword evidence="3" id="KW-0813">Transport</keyword>
<dbReference type="GO" id="GO:0005886">
    <property type="term" value="C:plasma membrane"/>
    <property type="evidence" value="ECO:0007669"/>
    <property type="project" value="UniProtKB-SubCell"/>
</dbReference>
<keyword evidence="7 8" id="KW-0472">Membrane</keyword>
<evidence type="ECO:0000256" key="8">
    <source>
        <dbReference type="SAM" id="Phobius"/>
    </source>
</evidence>
<dbReference type="GO" id="GO:0042910">
    <property type="term" value="F:xenobiotic transmembrane transporter activity"/>
    <property type="evidence" value="ECO:0007669"/>
    <property type="project" value="InterPro"/>
</dbReference>
<evidence type="ECO:0000259" key="9">
    <source>
        <dbReference type="PROSITE" id="PS50850"/>
    </source>
</evidence>
<comment type="similarity">
    <text evidence="2">Belongs to the major facilitator superfamily. Bcr/CmlA family.</text>
</comment>
<feature type="transmembrane region" description="Helical" evidence="8">
    <location>
        <begin position="282"/>
        <end position="302"/>
    </location>
</feature>
<dbReference type="InterPro" id="IPR020846">
    <property type="entry name" value="MFS_dom"/>
</dbReference>
<sequence length="404" mass="44202">MQKNTRTSQFEFVALMASLMSVVALAIDALLPALDSIGISIGTTNVVDNQLLITMIFLGLGFGPLFFGPLSDSIGRKPVVFMGFALFIGASFICVNATSLEMMVLGRILQGIGLSAPRTISIAIIRDQFSGDYMARIMSFVTVVFILVPVVAPAMGKFVLDYYNWHGIFYIQVLISLLVSFWFWKRQPETLSIENKKVFSKKGFIAEFKELLKFKRTIGFTIISGLVTGSFMVYLSSSQQIFENQYHLKAEFPYIFAGLAIAIGAAVFLNAVLVIKFGMEKLITIALCSFFLVSATYVAFFYNSPNPALPVLIAFFALQFFSIGFLFGNVRAMAMEPVGHIAGIAAAVTGFISTIMAVPISIYIGRFIGDTALPLFIGFSICAGLGICLLIYLKIDAKRGTIQV</sequence>
<dbReference type="PANTHER" id="PTHR23502:SF132">
    <property type="entry name" value="POLYAMINE TRANSPORTER 2-RELATED"/>
    <property type="match status" value="1"/>
</dbReference>
<evidence type="ECO:0000256" key="6">
    <source>
        <dbReference type="ARBA" id="ARBA00022989"/>
    </source>
</evidence>
<comment type="subcellular location">
    <subcellularLocation>
        <location evidence="1">Cell membrane</location>
        <topology evidence="1">Multi-pass membrane protein</topology>
    </subcellularLocation>
</comment>
<dbReference type="SUPFAM" id="SSF103473">
    <property type="entry name" value="MFS general substrate transporter"/>
    <property type="match status" value="1"/>
</dbReference>
<evidence type="ECO:0000256" key="5">
    <source>
        <dbReference type="ARBA" id="ARBA00022692"/>
    </source>
</evidence>
<feature type="transmembrane region" description="Helical" evidence="8">
    <location>
        <begin position="341"/>
        <end position="365"/>
    </location>
</feature>
<feature type="transmembrane region" description="Helical" evidence="8">
    <location>
        <begin position="162"/>
        <end position="184"/>
    </location>
</feature>
<dbReference type="RefSeq" id="WP_187020957.1">
    <property type="nucleotide sequence ID" value="NZ_JACRUK010000056.1"/>
</dbReference>
<feature type="transmembrane region" description="Helical" evidence="8">
    <location>
        <begin position="137"/>
        <end position="156"/>
    </location>
</feature>
<feature type="transmembrane region" description="Helical" evidence="8">
    <location>
        <begin position="79"/>
        <end position="98"/>
    </location>
</feature>